<gene>
    <name evidence="3" type="ORF">PR048_026052</name>
</gene>
<evidence type="ECO:0000259" key="2">
    <source>
        <dbReference type="Pfam" id="PF07885"/>
    </source>
</evidence>
<feature type="region of interest" description="Disordered" evidence="1">
    <location>
        <begin position="118"/>
        <end position="150"/>
    </location>
</feature>
<organism evidence="3 4">
    <name type="scientific">Dryococelus australis</name>
    <dbReference type="NCBI Taxonomy" id="614101"/>
    <lineage>
        <taxon>Eukaryota</taxon>
        <taxon>Metazoa</taxon>
        <taxon>Ecdysozoa</taxon>
        <taxon>Arthropoda</taxon>
        <taxon>Hexapoda</taxon>
        <taxon>Insecta</taxon>
        <taxon>Pterygota</taxon>
        <taxon>Neoptera</taxon>
        <taxon>Polyneoptera</taxon>
        <taxon>Phasmatodea</taxon>
        <taxon>Verophasmatodea</taxon>
        <taxon>Anareolatae</taxon>
        <taxon>Phasmatidae</taxon>
        <taxon>Eurycanthinae</taxon>
        <taxon>Dryococelus</taxon>
    </lineage>
</organism>
<dbReference type="InterPro" id="IPR003938">
    <property type="entry name" value="K_chnl_volt-dep_EAG/ELK/ERG"/>
</dbReference>
<dbReference type="Pfam" id="PF07885">
    <property type="entry name" value="Ion_trans_2"/>
    <property type="match status" value="1"/>
</dbReference>
<feature type="region of interest" description="Disordered" evidence="1">
    <location>
        <begin position="457"/>
        <end position="477"/>
    </location>
</feature>
<dbReference type="EMBL" id="JARBHB010000011">
    <property type="protein sequence ID" value="KAJ8872448.1"/>
    <property type="molecule type" value="Genomic_DNA"/>
</dbReference>
<dbReference type="PANTHER" id="PTHR10217">
    <property type="entry name" value="VOLTAGE AND LIGAND GATED POTASSIUM CHANNEL"/>
    <property type="match status" value="1"/>
</dbReference>
<evidence type="ECO:0000256" key="1">
    <source>
        <dbReference type="SAM" id="MobiDB-lite"/>
    </source>
</evidence>
<comment type="caution">
    <text evidence="3">The sequence shown here is derived from an EMBL/GenBank/DDBJ whole genome shotgun (WGS) entry which is preliminary data.</text>
</comment>
<proteinExistence type="predicted"/>
<dbReference type="PANTHER" id="PTHR10217:SF637">
    <property type="entry name" value="EAG-LIKE K[+] CHANNEL, ISOFORM A"/>
    <property type="match status" value="1"/>
</dbReference>
<keyword evidence="4" id="KW-1185">Reference proteome</keyword>
<dbReference type="Gene3D" id="1.10.1200.260">
    <property type="match status" value="1"/>
</dbReference>
<reference evidence="3 4" key="1">
    <citation type="submission" date="2023-02" db="EMBL/GenBank/DDBJ databases">
        <title>LHISI_Scaffold_Assembly.</title>
        <authorList>
            <person name="Stuart O.P."/>
            <person name="Cleave R."/>
            <person name="Magrath M.J.L."/>
            <person name="Mikheyev A.S."/>
        </authorList>
    </citation>
    <scope>NUCLEOTIDE SEQUENCE [LARGE SCALE GENOMIC DNA]</scope>
    <source>
        <strain evidence="3">Daus_M_001</strain>
        <tissue evidence="3">Leg muscle</tissue>
    </source>
</reference>
<dbReference type="SUPFAM" id="SSF81324">
    <property type="entry name" value="Voltage-gated potassium channels"/>
    <property type="match status" value="1"/>
</dbReference>
<protein>
    <recommendedName>
        <fullName evidence="2">Potassium channel domain-containing protein</fullName>
    </recommendedName>
</protein>
<sequence>MKVSERVNITRYPTIDVVTPGFFAIRESCRTMPLIGGFSLESPFSPLVLHSGAAPYSPQYTLTPVLRATRISPSHFRAVMETAASPSWSGCLNCHGNVHRTPQNAGPANIRTILESHNQPRADSASSAQREPNHNASRRSTQVEGREEWTGLRRLSSGQSAIVKGRGQLLDLVRRRPTSGRRDQSVRPVPLVRARPSEVAAKRTSLDAEGRPEKLMMRLGCRSTPRCPTSQGRIFHASGTVFSSAFCKNVPRKLEYGNAQVPLSTARLTWLVFTRNASTVIMCMAHIAYQCIEDDSRYDIPHKHSPAPGRQNETSPMLITSFSIQIVFGDAAVNVGHDDHGSEEGRECVFRACAGWIHTMADRLKVPVDNVSHAESYITALYFTCSSLTSVGFGNVSANTNSEKIFSICTMLIGGASAAPSGKVRSSHVGKLDVSNAFATARRGKWKIPEKTRRLTASSGTMPTCDNPVIEPGSPRWETSSLTTARATIRRQAHTQITSLSAVGCHVGPAERLVGCVRARQRLAARADSWESWSLVCSGGCGETGGGRKYTCRGAFSVGWHVDGIVAALMHAVVFGNVTAIIQRMYSRRSLYQTKWRDLKDFLTLHQIPKEMKQRMQDYFQTMWSLNHGIDIHESIDNTLKRIGSMIPELWVRITGSRYTLVCVHSVVDTNLESVSLLTSNKCQTRGVDFTPAVSTYAPDTKRDCNFPQQQSHVLLEDVPLDLIRHMCPHLMVRPRIPAELPGVYLYELFQYRWANLSGPISWLYVPLPFPPPPQISIQWIITRGLCDASPATFIGNNLKTSSIPVTGVHLHFLRDYLPVLMDRQGTKPGAICNLMNIPGIMSLGN</sequence>
<dbReference type="InterPro" id="IPR050818">
    <property type="entry name" value="KCNH_animal-type"/>
</dbReference>
<feature type="domain" description="Potassium channel" evidence="2">
    <location>
        <begin position="372"/>
        <end position="414"/>
    </location>
</feature>
<evidence type="ECO:0000313" key="3">
    <source>
        <dbReference type="EMBL" id="KAJ8872448.1"/>
    </source>
</evidence>
<dbReference type="Proteomes" id="UP001159363">
    <property type="component" value="Chromosome 10"/>
</dbReference>
<evidence type="ECO:0000313" key="4">
    <source>
        <dbReference type="Proteomes" id="UP001159363"/>
    </source>
</evidence>
<feature type="compositionally biased region" description="Polar residues" evidence="1">
    <location>
        <begin position="118"/>
        <end position="143"/>
    </location>
</feature>
<name>A0ABQ9GK86_9NEOP</name>
<dbReference type="Gene3D" id="1.10.287.70">
    <property type="match status" value="1"/>
</dbReference>
<dbReference type="InterPro" id="IPR013099">
    <property type="entry name" value="K_chnl_dom"/>
</dbReference>
<accession>A0ABQ9GK86</accession>
<dbReference type="PRINTS" id="PR01463">
    <property type="entry name" value="EAGCHANLFMLY"/>
</dbReference>